<reference evidence="2" key="2">
    <citation type="submission" date="2023-05" db="EMBL/GenBank/DDBJ databases">
        <authorList>
            <consortium name="Lawrence Berkeley National Laboratory"/>
            <person name="Steindorff A."/>
            <person name="Hensen N."/>
            <person name="Bonometti L."/>
            <person name="Westerberg I."/>
            <person name="Brannstrom I.O."/>
            <person name="Guillou S."/>
            <person name="Cros-Aarteil S."/>
            <person name="Calhoun S."/>
            <person name="Haridas S."/>
            <person name="Kuo A."/>
            <person name="Mondo S."/>
            <person name="Pangilinan J."/>
            <person name="Riley R."/>
            <person name="Labutti K."/>
            <person name="Andreopoulos B."/>
            <person name="Lipzen A."/>
            <person name="Chen C."/>
            <person name="Yanf M."/>
            <person name="Daum C."/>
            <person name="Ng V."/>
            <person name="Clum A."/>
            <person name="Ohm R."/>
            <person name="Martin F."/>
            <person name="Silar P."/>
            <person name="Natvig D."/>
            <person name="Lalanne C."/>
            <person name="Gautier V."/>
            <person name="Ament-Velasquez S.L."/>
            <person name="Kruys A."/>
            <person name="Hutchinson M.I."/>
            <person name="Powell A.J."/>
            <person name="Barry K."/>
            <person name="Miller A.N."/>
            <person name="Grigoriev I.V."/>
            <person name="Debuchy R."/>
            <person name="Gladieux P."/>
            <person name="Thoren M.H."/>
            <person name="Johannesson H."/>
        </authorList>
    </citation>
    <scope>NUCLEOTIDE SEQUENCE</scope>
    <source>
        <strain evidence="2">CBS 315.58</strain>
    </source>
</reference>
<reference evidence="2" key="1">
    <citation type="journal article" date="2023" name="Mol. Phylogenet. Evol.">
        <title>Genome-scale phylogeny and comparative genomics of the fungal order Sordariales.</title>
        <authorList>
            <person name="Hensen N."/>
            <person name="Bonometti L."/>
            <person name="Westerberg I."/>
            <person name="Brannstrom I.O."/>
            <person name="Guillou S."/>
            <person name="Cros-Aarteil S."/>
            <person name="Calhoun S."/>
            <person name="Haridas S."/>
            <person name="Kuo A."/>
            <person name="Mondo S."/>
            <person name="Pangilinan J."/>
            <person name="Riley R."/>
            <person name="LaButti K."/>
            <person name="Andreopoulos B."/>
            <person name="Lipzen A."/>
            <person name="Chen C."/>
            <person name="Yan M."/>
            <person name="Daum C."/>
            <person name="Ng V."/>
            <person name="Clum A."/>
            <person name="Steindorff A."/>
            <person name="Ohm R.A."/>
            <person name="Martin F."/>
            <person name="Silar P."/>
            <person name="Natvig D.O."/>
            <person name="Lalanne C."/>
            <person name="Gautier V."/>
            <person name="Ament-Velasquez S.L."/>
            <person name="Kruys A."/>
            <person name="Hutchinson M.I."/>
            <person name="Powell A.J."/>
            <person name="Barry K."/>
            <person name="Miller A.N."/>
            <person name="Grigoriev I.V."/>
            <person name="Debuchy R."/>
            <person name="Gladieux P."/>
            <person name="Hiltunen Thoren M."/>
            <person name="Johannesson H."/>
        </authorList>
    </citation>
    <scope>NUCLEOTIDE SEQUENCE</scope>
    <source>
        <strain evidence="2">CBS 315.58</strain>
    </source>
</reference>
<dbReference type="EMBL" id="MU864017">
    <property type="protein sequence ID" value="KAK4195308.1"/>
    <property type="molecule type" value="Genomic_DNA"/>
</dbReference>
<evidence type="ECO:0000256" key="1">
    <source>
        <dbReference type="SAM" id="Phobius"/>
    </source>
</evidence>
<comment type="caution">
    <text evidence="2">The sequence shown here is derived from an EMBL/GenBank/DDBJ whole genome shotgun (WGS) entry which is preliminary data.</text>
</comment>
<gene>
    <name evidence="2" type="ORF">QBC40DRAFT_22115</name>
</gene>
<sequence length="94" mass="10530">MAQKAHTTRGGERQTQTGTVLNREVCGWAFFLVISFDVVFLPLLLPTTALFVCVKSCLCLCFFGDLSLGITRVHYTARFCLSNTELWLIYVSCS</sequence>
<name>A0AAN7AQ74_9PEZI</name>
<keyword evidence="1" id="KW-0472">Membrane</keyword>
<evidence type="ECO:0000313" key="3">
    <source>
        <dbReference type="Proteomes" id="UP001303160"/>
    </source>
</evidence>
<keyword evidence="3" id="KW-1185">Reference proteome</keyword>
<keyword evidence="1" id="KW-1133">Transmembrane helix</keyword>
<proteinExistence type="predicted"/>
<feature type="transmembrane region" description="Helical" evidence="1">
    <location>
        <begin position="21"/>
        <end position="43"/>
    </location>
</feature>
<protein>
    <submittedName>
        <fullName evidence="2">Uncharacterized protein</fullName>
    </submittedName>
</protein>
<evidence type="ECO:0000313" key="2">
    <source>
        <dbReference type="EMBL" id="KAK4195308.1"/>
    </source>
</evidence>
<organism evidence="2 3">
    <name type="scientific">Triangularia verruculosa</name>
    <dbReference type="NCBI Taxonomy" id="2587418"/>
    <lineage>
        <taxon>Eukaryota</taxon>
        <taxon>Fungi</taxon>
        <taxon>Dikarya</taxon>
        <taxon>Ascomycota</taxon>
        <taxon>Pezizomycotina</taxon>
        <taxon>Sordariomycetes</taxon>
        <taxon>Sordariomycetidae</taxon>
        <taxon>Sordariales</taxon>
        <taxon>Podosporaceae</taxon>
        <taxon>Triangularia</taxon>
    </lineage>
</organism>
<dbReference type="AlphaFoldDB" id="A0AAN7AQ74"/>
<keyword evidence="1" id="KW-0812">Transmembrane</keyword>
<dbReference type="Proteomes" id="UP001303160">
    <property type="component" value="Unassembled WGS sequence"/>
</dbReference>
<feature type="transmembrane region" description="Helical" evidence="1">
    <location>
        <begin position="49"/>
        <end position="68"/>
    </location>
</feature>
<accession>A0AAN7AQ74</accession>